<keyword evidence="1" id="KW-0812">Transmembrane</keyword>
<feature type="transmembrane region" description="Helical" evidence="1">
    <location>
        <begin position="94"/>
        <end position="118"/>
    </location>
</feature>
<keyword evidence="1" id="KW-0472">Membrane</keyword>
<gene>
    <name evidence="2" type="ORF">H1D24_24425</name>
</gene>
<organism evidence="2 3">
    <name type="scientific">Streptomyces himalayensis subsp. himalayensis</name>
    <dbReference type="NCBI Taxonomy" id="2756131"/>
    <lineage>
        <taxon>Bacteria</taxon>
        <taxon>Bacillati</taxon>
        <taxon>Actinomycetota</taxon>
        <taxon>Actinomycetes</taxon>
        <taxon>Kitasatosporales</taxon>
        <taxon>Streptomycetaceae</taxon>
        <taxon>Streptomyces</taxon>
        <taxon>Streptomyces himalayensis</taxon>
    </lineage>
</organism>
<dbReference type="RefSeq" id="WP_181659801.1">
    <property type="nucleotide sequence ID" value="NZ_JACEHE010000015.1"/>
</dbReference>
<evidence type="ECO:0008006" key="4">
    <source>
        <dbReference type="Google" id="ProtNLM"/>
    </source>
</evidence>
<evidence type="ECO:0000313" key="2">
    <source>
        <dbReference type="EMBL" id="MBA2948878.1"/>
    </source>
</evidence>
<dbReference type="AlphaFoldDB" id="A0A7W0DPG4"/>
<keyword evidence="1" id="KW-1133">Transmembrane helix</keyword>
<comment type="caution">
    <text evidence="2">The sequence shown here is derived from an EMBL/GenBank/DDBJ whole genome shotgun (WGS) entry which is preliminary data.</text>
</comment>
<reference evidence="2 3" key="1">
    <citation type="submission" date="2020-07" db="EMBL/GenBank/DDBJ databases">
        <title>Streptomyces isolated from Indian soil.</title>
        <authorList>
            <person name="Mandal S."/>
            <person name="Maiti P.K."/>
        </authorList>
    </citation>
    <scope>NUCLEOTIDE SEQUENCE [LARGE SCALE GENOMIC DNA]</scope>
    <source>
        <strain evidence="2 3">PSKA28</strain>
    </source>
</reference>
<sequence>MSRRPPEDAEAAAGIAQVEGYLLCQAEIRTARAEGDAFARRMAWLTTAQHEEVARHYADERLALSKEMLGAVAARCAELQDEYEARYLALRQRLLCRCVALLLVSCALSAAAGFLTLYR</sequence>
<accession>A0A7W0DPG4</accession>
<evidence type="ECO:0000313" key="3">
    <source>
        <dbReference type="Proteomes" id="UP000545761"/>
    </source>
</evidence>
<evidence type="ECO:0000256" key="1">
    <source>
        <dbReference type="SAM" id="Phobius"/>
    </source>
</evidence>
<protein>
    <recommendedName>
        <fullName evidence="4">Cytochrome C oxidase subunit I</fullName>
    </recommendedName>
</protein>
<dbReference type="EMBL" id="JACEHE010000015">
    <property type="protein sequence ID" value="MBA2948878.1"/>
    <property type="molecule type" value="Genomic_DNA"/>
</dbReference>
<name>A0A7W0DPG4_9ACTN</name>
<dbReference type="Proteomes" id="UP000545761">
    <property type="component" value="Unassembled WGS sequence"/>
</dbReference>
<proteinExistence type="predicted"/>